<gene>
    <name evidence="2" type="ORF">EMUCRT_0662</name>
</gene>
<accession>A0A0F3NCB0</accession>
<dbReference type="GO" id="GO:0008168">
    <property type="term" value="F:methyltransferase activity"/>
    <property type="evidence" value="ECO:0007669"/>
    <property type="project" value="UniProtKB-KW"/>
</dbReference>
<dbReference type="EMBL" id="LANU01000002">
    <property type="protein sequence ID" value="KJV65708.1"/>
    <property type="molecule type" value="Genomic_DNA"/>
</dbReference>
<keyword evidence="2" id="KW-0489">Methyltransferase</keyword>
<organism evidence="2 3">
    <name type="scientific">Ehrlichia cf. muris str. EmCRT</name>
    <dbReference type="NCBI Taxonomy" id="1359167"/>
    <lineage>
        <taxon>Bacteria</taxon>
        <taxon>Pseudomonadati</taxon>
        <taxon>Pseudomonadota</taxon>
        <taxon>Alphaproteobacteria</taxon>
        <taxon>Rickettsiales</taxon>
        <taxon>Anaplasmataceae</taxon>
        <taxon>Ehrlichia</taxon>
    </lineage>
</organism>
<name>A0A0F3NCB0_9RICK</name>
<keyword evidence="2" id="KW-0808">Transferase</keyword>
<dbReference type="SUPFAM" id="SSF103025">
    <property type="entry name" value="Folate-binding domain"/>
    <property type="match status" value="1"/>
</dbReference>
<dbReference type="AlphaFoldDB" id="A0A0F3NCB0"/>
<evidence type="ECO:0000313" key="2">
    <source>
        <dbReference type="EMBL" id="KJV65708.1"/>
    </source>
</evidence>
<sequence>MTKFIILPNRSVIVFHGMAAKQLLNQTTTNNILNLSHNKAIYSLLLNSSGRYMYDFFVVQYGKYVLLDCCSTQKEEIIQRFLLYKLQLKITIKEKKHYKVGVFIGEHHDKSECGYTYCESDAVFFQDPRLSKLGLRVIFDESNEMFSDVKYSVGKYEDYELLRISNTVPDCSKDMIKGTSFPLQFRMGQLNAIDFNKGCYIGQETVARMYRAGIKKNIYTVISEHESFCDTKVMCDQQEIGKLLSNVGNVGLCLLDVNSRNDLCNLEIGGVKVKVLLG</sequence>
<proteinExistence type="predicted"/>
<evidence type="ECO:0000313" key="3">
    <source>
        <dbReference type="Proteomes" id="UP000033546"/>
    </source>
</evidence>
<dbReference type="InterPro" id="IPR017703">
    <property type="entry name" value="YgfZ/GCV_T_CS"/>
</dbReference>
<dbReference type="Proteomes" id="UP000033546">
    <property type="component" value="Unassembled WGS sequence"/>
</dbReference>
<reference evidence="2 3" key="1">
    <citation type="submission" date="2015-02" db="EMBL/GenBank/DDBJ databases">
        <title>Genome Sequencing of Rickettsiales.</title>
        <authorList>
            <person name="Daugherty S.C."/>
            <person name="Su Q."/>
            <person name="Abolude K."/>
            <person name="Beier-Sexton M."/>
            <person name="Carlyon J.A."/>
            <person name="Carter R."/>
            <person name="Day N.P."/>
            <person name="Dumler S.J."/>
            <person name="Dyachenko V."/>
            <person name="Godinez A."/>
            <person name="Kurtti T.J."/>
            <person name="Lichay M."/>
            <person name="Mullins K.E."/>
            <person name="Ott S."/>
            <person name="Pappas-Brown V."/>
            <person name="Paris D.H."/>
            <person name="Patel P."/>
            <person name="Richards A.L."/>
            <person name="Sadzewicz L."/>
            <person name="Sears K."/>
            <person name="Seidman D."/>
            <person name="Sengamalay N."/>
            <person name="Stenos J."/>
            <person name="Tallon L.J."/>
            <person name="Vincent G."/>
            <person name="Fraser C.M."/>
            <person name="Munderloh U."/>
            <person name="Dunning-Hotopp J.C."/>
        </authorList>
    </citation>
    <scope>NUCLEOTIDE SEQUENCE [LARGE SCALE GENOMIC DNA]</scope>
    <source>
        <strain evidence="2 3">EmCRT</strain>
    </source>
</reference>
<dbReference type="NCBIfam" id="TIGR03317">
    <property type="entry name" value="ygfZ_signature"/>
    <property type="match status" value="1"/>
</dbReference>
<dbReference type="PIRSF" id="PIRSF006487">
    <property type="entry name" value="GcvT"/>
    <property type="match status" value="1"/>
</dbReference>
<dbReference type="GO" id="GO:0016226">
    <property type="term" value="P:iron-sulfur cluster assembly"/>
    <property type="evidence" value="ECO:0007669"/>
    <property type="project" value="TreeGrafter"/>
</dbReference>
<dbReference type="GO" id="GO:0032259">
    <property type="term" value="P:methylation"/>
    <property type="evidence" value="ECO:0007669"/>
    <property type="project" value="UniProtKB-KW"/>
</dbReference>
<dbReference type="RefSeq" id="WP_045804952.1">
    <property type="nucleotide sequence ID" value="NZ_LANU01000002.1"/>
</dbReference>
<dbReference type="Gene3D" id="3.30.1360.120">
    <property type="entry name" value="Probable tRNA modification gtpase trme, domain 1"/>
    <property type="match status" value="1"/>
</dbReference>
<dbReference type="PANTHER" id="PTHR22602">
    <property type="entry name" value="TRANSFERASE CAF17, MITOCHONDRIAL-RELATED"/>
    <property type="match status" value="1"/>
</dbReference>
<keyword evidence="1" id="KW-0809">Transit peptide</keyword>
<dbReference type="InterPro" id="IPR045179">
    <property type="entry name" value="YgfZ/GcvT"/>
</dbReference>
<evidence type="ECO:0000256" key="1">
    <source>
        <dbReference type="ARBA" id="ARBA00022946"/>
    </source>
</evidence>
<protein>
    <submittedName>
        <fullName evidence="2">Aminomethyltransferase folate-binding domain protein</fullName>
    </submittedName>
</protein>
<dbReference type="InterPro" id="IPR027266">
    <property type="entry name" value="TrmE/GcvT-like"/>
</dbReference>
<dbReference type="PATRIC" id="fig|1359167.3.peg.638"/>
<dbReference type="PANTHER" id="PTHR22602:SF0">
    <property type="entry name" value="TRANSFERASE CAF17, MITOCHONDRIAL-RELATED"/>
    <property type="match status" value="1"/>
</dbReference>
<comment type="caution">
    <text evidence="2">The sequence shown here is derived from an EMBL/GenBank/DDBJ whole genome shotgun (WGS) entry which is preliminary data.</text>
</comment>